<keyword evidence="1" id="KW-1133">Transmembrane helix</keyword>
<keyword evidence="2" id="KW-1185">Reference proteome</keyword>
<dbReference type="Proteomes" id="UP000095283">
    <property type="component" value="Unplaced"/>
</dbReference>
<evidence type="ECO:0000313" key="3">
    <source>
        <dbReference type="WBParaSite" id="Hba_07371"/>
    </source>
</evidence>
<sequence>MNDRLFKWFHDELMQFGVLNHFTLPGVKFVTNLEQGTITLESLPPPCLPSDKLKEVLVDAFWTFYRSTWLPPNGIFHEYLDHSQNFNSRSTSTMKGAHRRIRATFINESCFILAIIFHHYYAYC</sequence>
<reference evidence="3" key="1">
    <citation type="submission" date="2016-11" db="UniProtKB">
        <authorList>
            <consortium name="WormBaseParasite"/>
        </authorList>
    </citation>
    <scope>IDENTIFICATION</scope>
</reference>
<evidence type="ECO:0000313" key="2">
    <source>
        <dbReference type="Proteomes" id="UP000095283"/>
    </source>
</evidence>
<keyword evidence="1" id="KW-0812">Transmembrane</keyword>
<dbReference type="WBParaSite" id="Hba_07371">
    <property type="protein sequence ID" value="Hba_07371"/>
    <property type="gene ID" value="Hba_07371"/>
</dbReference>
<feature type="transmembrane region" description="Helical" evidence="1">
    <location>
        <begin position="104"/>
        <end position="123"/>
    </location>
</feature>
<name>A0A1I7WQF5_HETBA</name>
<keyword evidence="1" id="KW-0472">Membrane</keyword>
<dbReference type="AlphaFoldDB" id="A0A1I7WQF5"/>
<accession>A0A1I7WQF5</accession>
<proteinExistence type="predicted"/>
<evidence type="ECO:0000256" key="1">
    <source>
        <dbReference type="SAM" id="Phobius"/>
    </source>
</evidence>
<protein>
    <submittedName>
        <fullName evidence="3">Uncharacterized protein</fullName>
    </submittedName>
</protein>
<organism evidence="2 3">
    <name type="scientific">Heterorhabditis bacteriophora</name>
    <name type="common">Entomopathogenic nematode worm</name>
    <dbReference type="NCBI Taxonomy" id="37862"/>
    <lineage>
        <taxon>Eukaryota</taxon>
        <taxon>Metazoa</taxon>
        <taxon>Ecdysozoa</taxon>
        <taxon>Nematoda</taxon>
        <taxon>Chromadorea</taxon>
        <taxon>Rhabditida</taxon>
        <taxon>Rhabditina</taxon>
        <taxon>Rhabditomorpha</taxon>
        <taxon>Strongyloidea</taxon>
        <taxon>Heterorhabditidae</taxon>
        <taxon>Heterorhabditis</taxon>
    </lineage>
</organism>